<dbReference type="EMBL" id="GIFC01010458">
    <property type="protein sequence ID" value="MXU92541.1"/>
    <property type="molecule type" value="Transcribed_RNA"/>
</dbReference>
<sequence length="134" mass="14396">MERRSKALTPVSTAAATRLQLWWGFQAAQVSLGFPFSSTVMHPVSVADSPAVARSQMSRLLSASDTSRLPSIGSQMTRGTSVPYLRHSSFVSFSRYGSDVEVSSGGDRFPADGTSGNFQMAACISHFPVFEISL</sequence>
<accession>A0A6B0USP3</accession>
<protein>
    <submittedName>
        <fullName evidence="1">Uncharacterized protein</fullName>
    </submittedName>
</protein>
<name>A0A6B0USP3_IXORI</name>
<reference evidence="1" key="1">
    <citation type="submission" date="2019-12" db="EMBL/GenBank/DDBJ databases">
        <title>An insight into the sialome of adult female Ixodes ricinus ticks feeding for 6 days.</title>
        <authorList>
            <person name="Perner J."/>
            <person name="Ribeiro J.M.C."/>
        </authorList>
    </citation>
    <scope>NUCLEOTIDE SEQUENCE</scope>
    <source>
        <strain evidence="1">Semi-engorged</strain>
        <tissue evidence="1">Salivary glands</tissue>
    </source>
</reference>
<dbReference type="AlphaFoldDB" id="A0A6B0USP3"/>
<proteinExistence type="predicted"/>
<evidence type="ECO:0000313" key="1">
    <source>
        <dbReference type="EMBL" id="MXU92541.1"/>
    </source>
</evidence>
<organism evidence="1">
    <name type="scientific">Ixodes ricinus</name>
    <name type="common">Common tick</name>
    <name type="synonym">Acarus ricinus</name>
    <dbReference type="NCBI Taxonomy" id="34613"/>
    <lineage>
        <taxon>Eukaryota</taxon>
        <taxon>Metazoa</taxon>
        <taxon>Ecdysozoa</taxon>
        <taxon>Arthropoda</taxon>
        <taxon>Chelicerata</taxon>
        <taxon>Arachnida</taxon>
        <taxon>Acari</taxon>
        <taxon>Parasitiformes</taxon>
        <taxon>Ixodida</taxon>
        <taxon>Ixodoidea</taxon>
        <taxon>Ixodidae</taxon>
        <taxon>Ixodinae</taxon>
        <taxon>Ixodes</taxon>
    </lineage>
</organism>